<dbReference type="OMA" id="HERACKV"/>
<gene>
    <name evidence="3" type="ordered locus">VIT_03s0017g00930</name>
</gene>
<feature type="transmembrane region" description="Helical" evidence="1">
    <location>
        <begin position="49"/>
        <end position="68"/>
    </location>
</feature>
<dbReference type="Pfam" id="PF04578">
    <property type="entry name" value="DUF594"/>
    <property type="match status" value="1"/>
</dbReference>
<dbReference type="AlphaFoldDB" id="D7TU71"/>
<feature type="transmembrane region" description="Helical" evidence="1">
    <location>
        <begin position="20"/>
        <end position="37"/>
    </location>
</feature>
<keyword evidence="1" id="KW-0472">Membrane</keyword>
<keyword evidence="1" id="KW-0812">Transmembrane</keyword>
<dbReference type="PaxDb" id="29760-VIT_03s0017g00930.t01"/>
<dbReference type="Proteomes" id="UP000009183">
    <property type="component" value="Chromosome 3"/>
</dbReference>
<dbReference type="eggNOG" id="ENOG502QQBP">
    <property type="taxonomic scope" value="Eukaryota"/>
</dbReference>
<protein>
    <recommendedName>
        <fullName evidence="2">DUF4220 domain-containing protein</fullName>
    </recommendedName>
</protein>
<name>D7TU71_VITVI</name>
<organism evidence="3 4">
    <name type="scientific">Vitis vinifera</name>
    <name type="common">Grape</name>
    <dbReference type="NCBI Taxonomy" id="29760"/>
    <lineage>
        <taxon>Eukaryota</taxon>
        <taxon>Viridiplantae</taxon>
        <taxon>Streptophyta</taxon>
        <taxon>Embryophyta</taxon>
        <taxon>Tracheophyta</taxon>
        <taxon>Spermatophyta</taxon>
        <taxon>Magnoliopsida</taxon>
        <taxon>eudicotyledons</taxon>
        <taxon>Gunneridae</taxon>
        <taxon>Pentapetalae</taxon>
        <taxon>rosids</taxon>
        <taxon>Vitales</taxon>
        <taxon>Vitaceae</taxon>
        <taxon>Viteae</taxon>
        <taxon>Vitis</taxon>
    </lineage>
</organism>
<proteinExistence type="predicted"/>
<reference evidence="4" key="1">
    <citation type="journal article" date="2007" name="Nature">
        <title>The grapevine genome sequence suggests ancestral hexaploidization in major angiosperm phyla.</title>
        <authorList>
            <consortium name="The French-Italian Public Consortium for Grapevine Genome Characterization."/>
            <person name="Jaillon O."/>
            <person name="Aury J.-M."/>
            <person name="Noel B."/>
            <person name="Policriti A."/>
            <person name="Clepet C."/>
            <person name="Casagrande A."/>
            <person name="Choisne N."/>
            <person name="Aubourg S."/>
            <person name="Vitulo N."/>
            <person name="Jubin C."/>
            <person name="Vezzi A."/>
            <person name="Legeai F."/>
            <person name="Hugueney P."/>
            <person name="Dasilva C."/>
            <person name="Horner D."/>
            <person name="Mica E."/>
            <person name="Jublot D."/>
            <person name="Poulain J."/>
            <person name="Bruyere C."/>
            <person name="Billault A."/>
            <person name="Segurens B."/>
            <person name="Gouyvenoux M."/>
            <person name="Ugarte E."/>
            <person name="Cattonaro F."/>
            <person name="Anthouard V."/>
            <person name="Vico V."/>
            <person name="Del Fabbro C."/>
            <person name="Alaux M."/>
            <person name="Di Gaspero G."/>
            <person name="Dumas V."/>
            <person name="Felice N."/>
            <person name="Paillard S."/>
            <person name="Juman I."/>
            <person name="Moroldo M."/>
            <person name="Scalabrin S."/>
            <person name="Canaguier A."/>
            <person name="Le Clainche I."/>
            <person name="Malacrida G."/>
            <person name="Durand E."/>
            <person name="Pesole G."/>
            <person name="Laucou V."/>
            <person name="Chatelet P."/>
            <person name="Merdinoglu D."/>
            <person name="Delledonne M."/>
            <person name="Pezzotti M."/>
            <person name="Lecharny A."/>
            <person name="Scarpelli C."/>
            <person name="Artiguenave F."/>
            <person name="Pe M.E."/>
            <person name="Valle G."/>
            <person name="Morgante M."/>
            <person name="Caboche M."/>
            <person name="Adam-Blondon A.-F."/>
            <person name="Weissenbach J."/>
            <person name="Quetier F."/>
            <person name="Wincker P."/>
        </authorList>
    </citation>
    <scope>NUCLEOTIDE SEQUENCE [LARGE SCALE GENOMIC DNA]</scope>
    <source>
        <strain evidence="4">cv. Pinot noir / PN40024</strain>
    </source>
</reference>
<dbReference type="InParanoid" id="D7TU71"/>
<evidence type="ECO:0000259" key="2">
    <source>
        <dbReference type="Pfam" id="PF13968"/>
    </source>
</evidence>
<dbReference type="PANTHER" id="PTHR31325">
    <property type="entry name" value="OS01G0798800 PROTEIN-RELATED"/>
    <property type="match status" value="1"/>
</dbReference>
<feature type="transmembrane region" description="Helical" evidence="1">
    <location>
        <begin position="285"/>
        <end position="308"/>
    </location>
</feature>
<keyword evidence="1" id="KW-1133">Transmembrane helix</keyword>
<dbReference type="Pfam" id="PF13968">
    <property type="entry name" value="DUF4220"/>
    <property type="match status" value="1"/>
</dbReference>
<accession>D7TU71</accession>
<evidence type="ECO:0000256" key="1">
    <source>
        <dbReference type="SAM" id="Phobius"/>
    </source>
</evidence>
<feature type="transmembrane region" description="Helical" evidence="1">
    <location>
        <begin position="74"/>
        <end position="96"/>
    </location>
</feature>
<evidence type="ECO:0000313" key="3">
    <source>
        <dbReference type="EMBL" id="CBI34045.3"/>
    </source>
</evidence>
<dbReference type="InterPro" id="IPR025315">
    <property type="entry name" value="DUF4220"/>
</dbReference>
<evidence type="ECO:0000313" key="4">
    <source>
        <dbReference type="Proteomes" id="UP000009183"/>
    </source>
</evidence>
<dbReference type="InterPro" id="IPR007658">
    <property type="entry name" value="DUF594"/>
</dbReference>
<dbReference type="HOGENOM" id="CLU_009180_3_1_1"/>
<dbReference type="FunCoup" id="D7TU71">
    <property type="interactions" value="642"/>
</dbReference>
<dbReference type="EMBL" id="FN596248">
    <property type="protein sequence ID" value="CBI34045.3"/>
    <property type="molecule type" value="Genomic_DNA"/>
</dbReference>
<keyword evidence="4" id="KW-1185">Reference proteome</keyword>
<feature type="domain" description="DUF4220" evidence="2">
    <location>
        <begin position="69"/>
        <end position="148"/>
    </location>
</feature>
<sequence length="446" mass="51581">MTNVIPEKVEKLWDEWNLRGSILFSLFLQILLIFCAPTRKWRGNTFVTLINWSAYLLADWVAAFAAKMHPFDVYVTYALLIGAICLDSIAVIKLIFSDWTIVLLRCRRTKEFLLKTRKRLTIYRIGSWSKTFGGRWSNSMSQHSLVRYCLKERFKWIDVTVDWLGLRDILDEIQYKDHIDVPDDLKIFICEELKEKAKKAKNSKTAREICSGRGDWVLSQSACQSLIWSVDGEYDKSLLLWHIATDLCFYEMLSSTHTDPEVGHQLSKEGSFDNRRKFSKFLSDYILYLLVMRPTMMSAVAGIGQIRFRDTCEEAKKSFSPVPQDNLNQSVLCHGHGWRTLLLIETVVKPIEVKGDRSKSVLFDACILAKELKKMDERKRWKVMSEVWVELLSYAASRCGANTHVQQLSKGGELVTFVWLLMTQLGLGDQFRVETGHARPKMLVHK</sequence>